<evidence type="ECO:0008006" key="3">
    <source>
        <dbReference type="Google" id="ProtNLM"/>
    </source>
</evidence>
<keyword evidence="2" id="KW-1185">Reference proteome</keyword>
<evidence type="ECO:0000313" key="1">
    <source>
        <dbReference type="EMBL" id="QSE98424.1"/>
    </source>
</evidence>
<dbReference type="Proteomes" id="UP000662783">
    <property type="component" value="Chromosome"/>
</dbReference>
<accession>A0A975A1G7</accession>
<name>A0A975A1G7_9BACT</name>
<dbReference type="KEGG" id="fuv:JR347_04935"/>
<sequence length="198" mass="22293">MSSHHIVRDEQEPALLLLNQDYSTDLLGNLLEWSPTVIIDSEIANAVGNGGFKVDIVIGTEKKLVEAKGFLQAQEPVKYLSKNESDDSFLQALYYLSAANYKAINVLADINDKYVNESQPFLPKLTIVFYGDGYKWYFVKDATFKKWLKAGQKIKLFDTGLLTDYKNLKENKSELIVVQDGQAELSVTTPGFWLGETI</sequence>
<proteinExistence type="predicted"/>
<organism evidence="1 2">
    <name type="scientific">Fulvivirga lutea</name>
    <dbReference type="NCBI Taxonomy" id="2810512"/>
    <lineage>
        <taxon>Bacteria</taxon>
        <taxon>Pseudomonadati</taxon>
        <taxon>Bacteroidota</taxon>
        <taxon>Cytophagia</taxon>
        <taxon>Cytophagales</taxon>
        <taxon>Fulvivirgaceae</taxon>
        <taxon>Fulvivirga</taxon>
    </lineage>
</organism>
<protein>
    <recommendedName>
        <fullName evidence="3">Thiamine pyrophosphokinase</fullName>
    </recommendedName>
</protein>
<dbReference type="EMBL" id="CP070608">
    <property type="protein sequence ID" value="QSE98424.1"/>
    <property type="molecule type" value="Genomic_DNA"/>
</dbReference>
<dbReference type="RefSeq" id="WP_205722938.1">
    <property type="nucleotide sequence ID" value="NZ_CP070608.1"/>
</dbReference>
<reference evidence="1" key="1">
    <citation type="submission" date="2021-02" db="EMBL/GenBank/DDBJ databases">
        <title>Fulvivirga sp. S481 isolated from sea water.</title>
        <authorList>
            <person name="Bae S.S."/>
            <person name="Baek K."/>
        </authorList>
    </citation>
    <scope>NUCLEOTIDE SEQUENCE</scope>
    <source>
        <strain evidence="1">S481</strain>
    </source>
</reference>
<gene>
    <name evidence="1" type="ORF">JR347_04935</name>
</gene>
<evidence type="ECO:0000313" key="2">
    <source>
        <dbReference type="Proteomes" id="UP000662783"/>
    </source>
</evidence>
<dbReference type="AlphaFoldDB" id="A0A975A1G7"/>